<proteinExistence type="inferred from homology"/>
<dbReference type="GO" id="GO:0006284">
    <property type="term" value="P:base-excision repair"/>
    <property type="evidence" value="ECO:0007669"/>
    <property type="project" value="InterPro"/>
</dbReference>
<keyword evidence="7" id="KW-0511">Multifunctional enzyme</keyword>
<keyword evidence="6" id="KW-0456">Lyase</keyword>
<evidence type="ECO:0000256" key="1">
    <source>
        <dbReference type="ARBA" id="ARBA00010679"/>
    </source>
</evidence>
<evidence type="ECO:0000256" key="2">
    <source>
        <dbReference type="ARBA" id="ARBA00012720"/>
    </source>
</evidence>
<keyword evidence="4" id="KW-0378">Hydrolase</keyword>
<evidence type="ECO:0000256" key="3">
    <source>
        <dbReference type="ARBA" id="ARBA00022763"/>
    </source>
</evidence>
<evidence type="ECO:0000313" key="12">
    <source>
        <dbReference type="Proteomes" id="UP001205063"/>
    </source>
</evidence>
<dbReference type="Gene3D" id="3.30.310.260">
    <property type="match status" value="1"/>
</dbReference>
<sequence>MSTELLLPSPAGLTARRQGDRLLLTGEGGEPPFSLEGTLQCGQCFGWWQDGEGWWQGVVGNTFCRAREEGDAVVFTGLRPGEEGAILSYFDWEQDYRAARELLCRNPVLRRAVAFAPGIRLLRQDPWEALCSFILSQNNNIPRIQKIVRALTALLGQPLTHPDAPRTVLHTFPTAERLARCTLEELAPIRAGFRAKYILDAARQVATGRLDLEAVAALPLEEARAALCQIRGVGPKVADCALLYGLGRWEVVPMDVWMKRAMAQLFPKGFPRYLRGYEGLAQQFLFHYCRLCPGALKSRAAGRAAGETAPV</sequence>
<keyword evidence="3" id="KW-0227">DNA damage</keyword>
<dbReference type="Gene3D" id="1.10.1670.10">
    <property type="entry name" value="Helix-hairpin-Helix base-excision DNA repair enzymes (C-terminal)"/>
    <property type="match status" value="1"/>
</dbReference>
<evidence type="ECO:0000256" key="6">
    <source>
        <dbReference type="ARBA" id="ARBA00023239"/>
    </source>
</evidence>
<dbReference type="GO" id="GO:0008534">
    <property type="term" value="F:oxidized purine nucleobase lesion DNA N-glycosylase activity"/>
    <property type="evidence" value="ECO:0007669"/>
    <property type="project" value="InterPro"/>
</dbReference>
<keyword evidence="5" id="KW-0234">DNA repair</keyword>
<evidence type="ECO:0000256" key="4">
    <source>
        <dbReference type="ARBA" id="ARBA00022801"/>
    </source>
</evidence>
<accession>A0AAW5KDB4</accession>
<dbReference type="EC" id="4.2.99.18" evidence="2"/>
<dbReference type="GO" id="GO:0006289">
    <property type="term" value="P:nucleotide-excision repair"/>
    <property type="evidence" value="ECO:0007669"/>
    <property type="project" value="InterPro"/>
</dbReference>
<dbReference type="RefSeq" id="WP_256135159.1">
    <property type="nucleotide sequence ID" value="NZ_JANGAB010000001.1"/>
</dbReference>
<dbReference type="InterPro" id="IPR023170">
    <property type="entry name" value="HhH_base_excis_C"/>
</dbReference>
<dbReference type="Pfam" id="PF07934">
    <property type="entry name" value="OGG_N"/>
    <property type="match status" value="1"/>
</dbReference>
<organism evidence="11 12">
    <name type="scientific">Bittarella massiliensis</name>
    <name type="common">ex Durand et al. 2017</name>
    <dbReference type="NCBI Taxonomy" id="1720313"/>
    <lineage>
        <taxon>Bacteria</taxon>
        <taxon>Bacillati</taxon>
        <taxon>Bacillota</taxon>
        <taxon>Clostridia</taxon>
        <taxon>Eubacteriales</taxon>
        <taxon>Oscillospiraceae</taxon>
        <taxon>Bittarella (ex Durand et al. 2017)</taxon>
    </lineage>
</organism>
<evidence type="ECO:0000259" key="10">
    <source>
        <dbReference type="SMART" id="SM00478"/>
    </source>
</evidence>
<keyword evidence="8" id="KW-0326">Glycosidase</keyword>
<dbReference type="AlphaFoldDB" id="A0AAW5KDB4"/>
<evidence type="ECO:0000256" key="9">
    <source>
        <dbReference type="ARBA" id="ARBA00044632"/>
    </source>
</evidence>
<dbReference type="Pfam" id="PF00730">
    <property type="entry name" value="HhH-GPD"/>
    <property type="match status" value="1"/>
</dbReference>
<dbReference type="EMBL" id="JANGAB010000001">
    <property type="protein sequence ID" value="MCQ4948215.1"/>
    <property type="molecule type" value="Genomic_DNA"/>
</dbReference>
<protein>
    <recommendedName>
        <fullName evidence="2">DNA-(apurinic or apyrimidinic site) lyase</fullName>
        <ecNumber evidence="2">4.2.99.18</ecNumber>
    </recommendedName>
</protein>
<dbReference type="PANTHER" id="PTHR10242">
    <property type="entry name" value="8-OXOGUANINE DNA GLYCOSYLASE"/>
    <property type="match status" value="1"/>
</dbReference>
<dbReference type="InterPro" id="IPR012904">
    <property type="entry name" value="OGG_N"/>
</dbReference>
<dbReference type="PANTHER" id="PTHR10242:SF2">
    <property type="entry name" value="N-GLYCOSYLASE_DNA LYASE"/>
    <property type="match status" value="1"/>
</dbReference>
<evidence type="ECO:0000256" key="7">
    <source>
        <dbReference type="ARBA" id="ARBA00023268"/>
    </source>
</evidence>
<evidence type="ECO:0000313" key="11">
    <source>
        <dbReference type="EMBL" id="MCQ4948215.1"/>
    </source>
</evidence>
<dbReference type="InterPro" id="IPR003265">
    <property type="entry name" value="HhH-GPD_domain"/>
</dbReference>
<evidence type="ECO:0000256" key="8">
    <source>
        <dbReference type="ARBA" id="ARBA00023295"/>
    </source>
</evidence>
<comment type="similarity">
    <text evidence="1">Belongs to the type-1 OGG1 family.</text>
</comment>
<gene>
    <name evidence="11" type="ORF">NE646_00825</name>
</gene>
<comment type="catalytic activity">
    <reaction evidence="9">
        <text>2'-deoxyribonucleotide-(2'-deoxyribose 5'-phosphate)-2'-deoxyribonucleotide-DNA = a 3'-end 2'-deoxyribonucleotide-(2,3-dehydro-2,3-deoxyribose 5'-phosphate)-DNA + a 5'-end 5'-phospho-2'-deoxyribonucleoside-DNA + H(+)</text>
        <dbReference type="Rhea" id="RHEA:66592"/>
        <dbReference type="Rhea" id="RHEA-COMP:13180"/>
        <dbReference type="Rhea" id="RHEA-COMP:16897"/>
        <dbReference type="Rhea" id="RHEA-COMP:17067"/>
        <dbReference type="ChEBI" id="CHEBI:15378"/>
        <dbReference type="ChEBI" id="CHEBI:136412"/>
        <dbReference type="ChEBI" id="CHEBI:157695"/>
        <dbReference type="ChEBI" id="CHEBI:167181"/>
        <dbReference type="EC" id="4.2.99.18"/>
    </reaction>
</comment>
<dbReference type="GO" id="GO:0003684">
    <property type="term" value="F:damaged DNA binding"/>
    <property type="evidence" value="ECO:0007669"/>
    <property type="project" value="InterPro"/>
</dbReference>
<dbReference type="SUPFAM" id="SSF55945">
    <property type="entry name" value="TATA-box binding protein-like"/>
    <property type="match status" value="1"/>
</dbReference>
<feature type="domain" description="HhH-GPD" evidence="10">
    <location>
        <begin position="135"/>
        <end position="290"/>
    </location>
</feature>
<comment type="caution">
    <text evidence="11">The sequence shown here is derived from an EMBL/GenBank/DDBJ whole genome shotgun (WGS) entry which is preliminary data.</text>
</comment>
<dbReference type="InterPro" id="IPR052054">
    <property type="entry name" value="Oxidative_DNA_repair_enzyme"/>
</dbReference>
<evidence type="ECO:0000256" key="5">
    <source>
        <dbReference type="ARBA" id="ARBA00023204"/>
    </source>
</evidence>
<reference evidence="11" key="1">
    <citation type="submission" date="2022-06" db="EMBL/GenBank/DDBJ databases">
        <title>Isolation of gut microbiota from human fecal samples.</title>
        <authorList>
            <person name="Pamer E.G."/>
            <person name="Barat B."/>
            <person name="Waligurski E."/>
            <person name="Medina S."/>
            <person name="Paddock L."/>
            <person name="Mostad J."/>
        </authorList>
    </citation>
    <scope>NUCLEOTIDE SEQUENCE</scope>
    <source>
        <strain evidence="11">DFI.7.96</strain>
    </source>
</reference>
<dbReference type="Gene3D" id="1.10.340.30">
    <property type="entry name" value="Hypothetical protein, domain 2"/>
    <property type="match status" value="1"/>
</dbReference>
<dbReference type="SMART" id="SM00478">
    <property type="entry name" value="ENDO3c"/>
    <property type="match status" value="1"/>
</dbReference>
<dbReference type="GO" id="GO:0140078">
    <property type="term" value="F:class I DNA-(apurinic or apyrimidinic site) endonuclease activity"/>
    <property type="evidence" value="ECO:0007669"/>
    <property type="project" value="UniProtKB-EC"/>
</dbReference>
<dbReference type="Proteomes" id="UP001205063">
    <property type="component" value="Unassembled WGS sequence"/>
</dbReference>
<dbReference type="SUPFAM" id="SSF48150">
    <property type="entry name" value="DNA-glycosylase"/>
    <property type="match status" value="1"/>
</dbReference>
<dbReference type="InterPro" id="IPR011257">
    <property type="entry name" value="DNA_glycosylase"/>
</dbReference>
<name>A0AAW5KDB4_9FIRM</name>
<dbReference type="CDD" id="cd00056">
    <property type="entry name" value="ENDO3c"/>
    <property type="match status" value="1"/>
</dbReference>